<feature type="compositionally biased region" description="Acidic residues" evidence="1">
    <location>
        <begin position="241"/>
        <end position="259"/>
    </location>
</feature>
<feature type="region of interest" description="Disordered" evidence="1">
    <location>
        <begin position="1104"/>
        <end position="1146"/>
    </location>
</feature>
<dbReference type="EMBL" id="CCKQ01016867">
    <property type="protein sequence ID" value="CDW88748.1"/>
    <property type="molecule type" value="Genomic_DNA"/>
</dbReference>
<gene>
    <name evidence="2" type="primary">Contig5570.g5963</name>
    <name evidence="2" type="ORF">STYLEM_17872</name>
</gene>
<dbReference type="Gene3D" id="1.20.5.190">
    <property type="match status" value="1"/>
</dbReference>
<feature type="compositionally biased region" description="Polar residues" evidence="1">
    <location>
        <begin position="272"/>
        <end position="288"/>
    </location>
</feature>
<dbReference type="CDD" id="cd23767">
    <property type="entry name" value="IQCD"/>
    <property type="match status" value="1"/>
</dbReference>
<dbReference type="Proteomes" id="UP000039865">
    <property type="component" value="Unassembled WGS sequence"/>
</dbReference>
<dbReference type="PROSITE" id="PS50096">
    <property type="entry name" value="IQ"/>
    <property type="match status" value="1"/>
</dbReference>
<reference evidence="2 3" key="1">
    <citation type="submission" date="2014-06" db="EMBL/GenBank/DDBJ databases">
        <authorList>
            <person name="Swart Estienne"/>
        </authorList>
    </citation>
    <scope>NUCLEOTIDE SEQUENCE [LARGE SCALE GENOMIC DNA]</scope>
    <source>
        <strain evidence="2 3">130c</strain>
    </source>
</reference>
<feature type="region of interest" description="Disordered" evidence="1">
    <location>
        <begin position="615"/>
        <end position="675"/>
    </location>
</feature>
<evidence type="ECO:0008006" key="4">
    <source>
        <dbReference type="Google" id="ProtNLM"/>
    </source>
</evidence>
<feature type="region of interest" description="Disordered" evidence="1">
    <location>
        <begin position="1"/>
        <end position="48"/>
    </location>
</feature>
<dbReference type="Pfam" id="PF00612">
    <property type="entry name" value="IQ"/>
    <property type="match status" value="2"/>
</dbReference>
<feature type="region of interest" description="Disordered" evidence="1">
    <location>
        <begin position="1241"/>
        <end position="1273"/>
    </location>
</feature>
<feature type="compositionally biased region" description="Basic and acidic residues" evidence="1">
    <location>
        <begin position="396"/>
        <end position="406"/>
    </location>
</feature>
<feature type="compositionally biased region" description="Polar residues" evidence="1">
    <location>
        <begin position="626"/>
        <end position="635"/>
    </location>
</feature>
<feature type="region of interest" description="Disordered" evidence="1">
    <location>
        <begin position="233"/>
        <end position="290"/>
    </location>
</feature>
<feature type="compositionally biased region" description="Polar residues" evidence="1">
    <location>
        <begin position="122"/>
        <end position="133"/>
    </location>
</feature>
<feature type="compositionally biased region" description="Polar residues" evidence="1">
    <location>
        <begin position="88"/>
        <end position="105"/>
    </location>
</feature>
<dbReference type="SMART" id="SM00015">
    <property type="entry name" value="IQ"/>
    <property type="match status" value="3"/>
</dbReference>
<proteinExistence type="predicted"/>
<name>A0A078B5D5_STYLE</name>
<feature type="region of interest" description="Disordered" evidence="1">
    <location>
        <begin position="61"/>
        <end position="139"/>
    </location>
</feature>
<feature type="region of interest" description="Disordered" evidence="1">
    <location>
        <begin position="386"/>
        <end position="433"/>
    </location>
</feature>
<keyword evidence="3" id="KW-1185">Reference proteome</keyword>
<evidence type="ECO:0000313" key="2">
    <source>
        <dbReference type="EMBL" id="CDW88748.1"/>
    </source>
</evidence>
<feature type="compositionally biased region" description="Polar residues" evidence="1">
    <location>
        <begin position="1108"/>
        <end position="1134"/>
    </location>
</feature>
<dbReference type="InParanoid" id="A0A078B5D5"/>
<feature type="region of interest" description="Disordered" evidence="1">
    <location>
        <begin position="1192"/>
        <end position="1219"/>
    </location>
</feature>
<organism evidence="2 3">
    <name type="scientific">Stylonychia lemnae</name>
    <name type="common">Ciliate</name>
    <dbReference type="NCBI Taxonomy" id="5949"/>
    <lineage>
        <taxon>Eukaryota</taxon>
        <taxon>Sar</taxon>
        <taxon>Alveolata</taxon>
        <taxon>Ciliophora</taxon>
        <taxon>Intramacronucleata</taxon>
        <taxon>Spirotrichea</taxon>
        <taxon>Stichotrichia</taxon>
        <taxon>Sporadotrichida</taxon>
        <taxon>Oxytrichidae</taxon>
        <taxon>Stylonychinae</taxon>
        <taxon>Stylonychia</taxon>
    </lineage>
</organism>
<feature type="compositionally biased region" description="Polar residues" evidence="1">
    <location>
        <begin position="1"/>
        <end position="31"/>
    </location>
</feature>
<feature type="compositionally biased region" description="Polar residues" evidence="1">
    <location>
        <begin position="643"/>
        <end position="671"/>
    </location>
</feature>
<dbReference type="InterPro" id="IPR000048">
    <property type="entry name" value="IQ_motif_EF-hand-BS"/>
</dbReference>
<protein>
    <recommendedName>
        <fullName evidence="4">Iq calmodulin-binding motif family protein</fullName>
    </recommendedName>
</protein>
<feature type="compositionally biased region" description="Acidic residues" evidence="1">
    <location>
        <begin position="1247"/>
        <end position="1259"/>
    </location>
</feature>
<accession>A0A078B5D5</accession>
<feature type="compositionally biased region" description="Acidic residues" evidence="1">
    <location>
        <begin position="407"/>
        <end position="422"/>
    </location>
</feature>
<evidence type="ECO:0000313" key="3">
    <source>
        <dbReference type="Proteomes" id="UP000039865"/>
    </source>
</evidence>
<evidence type="ECO:0000256" key="1">
    <source>
        <dbReference type="SAM" id="MobiDB-lite"/>
    </source>
</evidence>
<sequence>MAAQTQQSSLQKHKSQVQTGLQKSGATNTPLERSRQKKFSAYEASDDESVLEFQNIENQLLRDKGTKAQGDGQIPNQQASSKFKKASTQRLEAQLSPKKQLSNNLPKKKPSTIVKQDLQPITAPTTSKEQNAGEQKKETSKSSGKCYSIFCCGYCCSKGTGVSDKEKNQELNLARPEKMQNDVTFIGNNKGQKSNAGYNHDQDLSLIDDREEMDYNSVSQSVIDLKQDQIDDEKNKIDSNQDNDDSIQDNDSVGDEEKVELDLRSDLKPNSGEHSINGFQRSIKSSSDPLEVKNVPNIDIDDQLAVEDDHVSNASFNRRQQEIMQNQNIYTVENNTRTSPDGRFYTNDHFMRIDGQTPESQIQMISDEMSPKIERSLLSDNYHNDHSQQVESENMEGNHHHNRQDNQADEIDGDDSLQDMDDVSDRTTENDQEQYKLAQAKRMYIIHEVDEDQLSEMSSRKDKSQRLSYVNQRQHSNAIDHSMQGDQNILQILKEENEDEDVYGLNQIRHHQTLSLDNDMSNMQINGSQDIEPHNNSAGINFQLTKQASIENSNNKNHIRIENDQTNEKQGMQKSKTWNKQEIPVFIDENGLTHSPNFNSKSLINFGQYMQEEEAKQVSPIRAKQRSQNSPSQKNIKVEDGKQQTAFFRPQRQSNGSIKGSAIQPNNSPTKSKQDQEEILFINDIDAQFNLQVSPFEQKQYSQNNNNSYIQQQQLPQQSPQTQVIIQKVSVDKSKLMQSPAYQNFDQFLIANNLNQEDQTMIASNQKYIDEGKEKAKILNESQDQILLSKENKSKTQDRISLIEKQKTQQAAHAKQRAVIREKERSAKVNCAIRIQKIWKGYQIRKDFAFLVKNLRKVKALRKLFENHYLGFKQGLLNDLKSHLQKGKQNIDKEEKEMMNNFLNVCAVQIQSAWRGSKYRMKELPSIKNQRKAEERIRAFVRAWKVRKVMQTREVFLIQQHIKDLTKVQQYFYYLEKENNPLLLQQLHKDRRSAIQTHLDAIDGLYKSGAWIKSYIGNKIIENDSLMDSTQDGESHLKSPIKEYRLDTDTATPLKELVTTERFLYDEDLERNPYIFESDEFVRQKFLERRQKEYSGVEIRHETDDFIGQQQHKGQNYSGANLSKKAASNKSRNNLKAVDDDSSSLMSDEKLIDRRTIGNQQSRSYAANPKDNLALPKHKLTFDQMLENAIQHDKSGSKGGRGVSKSGSQSFLKRKERYDPKMSIINQKGVVSEKNINKRRVFKSNERDEDSEISNDDGDGIYSDGAQSESKGTFKNFPRKSFIQIESEPLISNKTILPPTLLQKLYSQQVKTQMFLRTDTGRFIGSNHQSYQPLNKNQVYPKMANGSELDQGKVILALEELDKIYSVYHEGKDANMFLKASTIIRDKNSAIPVLKEKAMFFNFNDDSVYESVLEELRNSHIRITKDNKKWMLGSAHIL</sequence>